<keyword evidence="1" id="KW-1133">Transmembrane helix</keyword>
<evidence type="ECO:0000313" key="2">
    <source>
        <dbReference type="EMBL" id="QUC07579.1"/>
    </source>
</evidence>
<keyword evidence="3" id="KW-1185">Reference proteome</keyword>
<feature type="transmembrane region" description="Helical" evidence="1">
    <location>
        <begin position="128"/>
        <end position="150"/>
    </location>
</feature>
<evidence type="ECO:0000313" key="3">
    <source>
        <dbReference type="Proteomes" id="UP000678513"/>
    </source>
</evidence>
<feature type="transmembrane region" description="Helical" evidence="1">
    <location>
        <begin position="196"/>
        <end position="217"/>
    </location>
</feature>
<feature type="transmembrane region" description="Helical" evidence="1">
    <location>
        <begin position="76"/>
        <end position="102"/>
    </location>
</feature>
<feature type="transmembrane region" description="Helical" evidence="1">
    <location>
        <begin position="368"/>
        <end position="391"/>
    </location>
</feature>
<organism evidence="2 3">
    <name type="scientific">Arachnia rubra</name>
    <dbReference type="NCBI Taxonomy" id="1547448"/>
    <lineage>
        <taxon>Bacteria</taxon>
        <taxon>Bacillati</taxon>
        <taxon>Actinomycetota</taxon>
        <taxon>Actinomycetes</taxon>
        <taxon>Propionibacteriales</taxon>
        <taxon>Propionibacteriaceae</taxon>
        <taxon>Arachnia</taxon>
    </lineage>
</organism>
<dbReference type="RefSeq" id="WP_212322137.1">
    <property type="nucleotide sequence ID" value="NZ_CP072384.1"/>
</dbReference>
<feature type="transmembrane region" description="Helical" evidence="1">
    <location>
        <begin position="299"/>
        <end position="315"/>
    </location>
</feature>
<proteinExistence type="predicted"/>
<keyword evidence="1" id="KW-0812">Transmembrane</keyword>
<dbReference type="Proteomes" id="UP000678513">
    <property type="component" value="Chromosome"/>
</dbReference>
<sequence length="450" mass="47731">MTIPTRPEAGQPFRIVGGVLGASARLWWRRLRSSIGTVASILLVVVLGLAAPAFWWGIWPVFAPTLRGIINANERIAALMIVGVSLSYALICSLIRVMMLAFDFVSKDLRMLLATAPLGRITRAVVQIIPDAVTTTVVCAGVGSIGLFAMAAASDEVSAVEALAWAVAVNVAIAAFASVIEWIGTAVTHDNTASRGGAAIVTLIVLCAFLGLTASSMQADGLNSALVASGELVLRWSTGHSCVIAVVIMTMALGLWLVADALTSRDVMRAHGRRPRCVIRDGNIVKSGALTFFREPSNVMGLVSLMAIIGLAAFMERVTSIQITGQVVVSCALLLCAAGGIITYGEYLTLRWRVLASPASSRSTAAQWFLGHEGTAILIAASGFAAYYVLADSETRELLIPELPIYLGMGLVSMGLACWRVRRFPIAVRMSSRWQAREPSRRCSASVIGG</sequence>
<gene>
    <name evidence="2" type="ORF">J5A65_11665</name>
</gene>
<protein>
    <submittedName>
        <fullName evidence="2">Uncharacterized protein</fullName>
    </submittedName>
</protein>
<feature type="transmembrane region" description="Helical" evidence="1">
    <location>
        <begin position="327"/>
        <end position="347"/>
    </location>
</feature>
<accession>A0ABX7Y3Y0</accession>
<evidence type="ECO:0000256" key="1">
    <source>
        <dbReference type="SAM" id="Phobius"/>
    </source>
</evidence>
<feature type="transmembrane region" description="Helical" evidence="1">
    <location>
        <begin position="403"/>
        <end position="421"/>
    </location>
</feature>
<dbReference type="EMBL" id="CP072384">
    <property type="protein sequence ID" value="QUC07579.1"/>
    <property type="molecule type" value="Genomic_DNA"/>
</dbReference>
<feature type="transmembrane region" description="Helical" evidence="1">
    <location>
        <begin position="35"/>
        <end position="56"/>
    </location>
</feature>
<reference evidence="2 3" key="1">
    <citation type="submission" date="2021-03" db="EMBL/GenBank/DDBJ databases">
        <title>Human Oral Microbial Genomes.</title>
        <authorList>
            <person name="Johnston C.D."/>
            <person name="Chen T."/>
            <person name="Dewhirst F.E."/>
        </authorList>
    </citation>
    <scope>NUCLEOTIDE SEQUENCE [LARGE SCALE GENOMIC DNA]</scope>
    <source>
        <strain evidence="2 3">DSMZ 100122</strain>
    </source>
</reference>
<name>A0ABX7Y3Y0_9ACTN</name>
<keyword evidence="1" id="KW-0472">Membrane</keyword>
<feature type="transmembrane region" description="Helical" evidence="1">
    <location>
        <begin position="162"/>
        <end position="184"/>
    </location>
</feature>
<feature type="transmembrane region" description="Helical" evidence="1">
    <location>
        <begin position="237"/>
        <end position="259"/>
    </location>
</feature>